<organism evidence="2">
    <name type="scientific">Lygus hesperus</name>
    <name type="common">Western plant bug</name>
    <dbReference type="NCBI Taxonomy" id="30085"/>
    <lineage>
        <taxon>Eukaryota</taxon>
        <taxon>Metazoa</taxon>
        <taxon>Ecdysozoa</taxon>
        <taxon>Arthropoda</taxon>
        <taxon>Hexapoda</taxon>
        <taxon>Insecta</taxon>
        <taxon>Pterygota</taxon>
        <taxon>Neoptera</taxon>
        <taxon>Paraneoptera</taxon>
        <taxon>Hemiptera</taxon>
        <taxon>Heteroptera</taxon>
        <taxon>Panheteroptera</taxon>
        <taxon>Cimicomorpha</taxon>
        <taxon>Miridae</taxon>
        <taxon>Mirini</taxon>
        <taxon>Lygus</taxon>
    </lineage>
</organism>
<dbReference type="AlphaFoldDB" id="A0A146L1Q0"/>
<proteinExistence type="predicted"/>
<dbReference type="EMBL" id="GDHC01016155">
    <property type="protein sequence ID" value="JAQ02474.1"/>
    <property type="molecule type" value="Transcribed_RNA"/>
</dbReference>
<evidence type="ECO:0000313" key="2">
    <source>
        <dbReference type="EMBL" id="JAQ02474.1"/>
    </source>
</evidence>
<feature type="signal peptide" evidence="1">
    <location>
        <begin position="1"/>
        <end position="20"/>
    </location>
</feature>
<sequence length="109" mass="11178">MFTNAIKLIVVLTISSQTMCQFFGSRQNLPGGGNNQQAGYKLGPAWGSLSQSHDARGFSSPITVGGGADFNVRGGHGLGGNVAVQPGIGGQGSLYGKVNILNGPNHHLD</sequence>
<feature type="chain" id="PRO_5007526898" evidence="1">
    <location>
        <begin position="21"/>
        <end position="109"/>
    </location>
</feature>
<reference evidence="2" key="1">
    <citation type="journal article" date="2016" name="Gigascience">
        <title>De novo construction of an expanded transcriptome assembly for the western tarnished plant bug, Lygus hesperus.</title>
        <authorList>
            <person name="Tassone E.E."/>
            <person name="Geib S.M."/>
            <person name="Hall B."/>
            <person name="Fabrick J.A."/>
            <person name="Brent C.S."/>
            <person name="Hull J.J."/>
        </authorList>
    </citation>
    <scope>NUCLEOTIDE SEQUENCE</scope>
</reference>
<protein>
    <submittedName>
        <fullName evidence="2">Uncharacterized protein</fullName>
    </submittedName>
</protein>
<feature type="non-terminal residue" evidence="2">
    <location>
        <position position="109"/>
    </location>
</feature>
<name>A0A146L1Q0_LYGHE</name>
<accession>A0A146L1Q0</accession>
<evidence type="ECO:0000256" key="1">
    <source>
        <dbReference type="SAM" id="SignalP"/>
    </source>
</evidence>
<gene>
    <name evidence="2" type="ORF">g.18498</name>
</gene>
<keyword evidence="1" id="KW-0732">Signal</keyword>